<evidence type="ECO:0000256" key="3">
    <source>
        <dbReference type="ARBA" id="ARBA00023315"/>
    </source>
</evidence>
<accession>A0A974BKS3</accession>
<dbReference type="Proteomes" id="UP000611629">
    <property type="component" value="Unassembled WGS sequence"/>
</dbReference>
<dbReference type="EMBL" id="JACBNQ010000012">
    <property type="protein sequence ID" value="NYB74686.1"/>
    <property type="molecule type" value="Genomic_DNA"/>
</dbReference>
<feature type="domain" description="Phosphate acetyl/butaryl transferase" evidence="4">
    <location>
        <begin position="82"/>
        <end position="299"/>
    </location>
</feature>
<organism evidence="5 6">
    <name type="scientific">Sedimentibacter hydroxybenzoicus DSM 7310</name>
    <dbReference type="NCBI Taxonomy" id="1123245"/>
    <lineage>
        <taxon>Bacteria</taxon>
        <taxon>Bacillati</taxon>
        <taxon>Bacillota</taxon>
        <taxon>Tissierellia</taxon>
        <taxon>Sedimentibacter</taxon>
    </lineage>
</organism>
<comment type="similarity">
    <text evidence="1">Belongs to the phosphate acetyltransferase and butyryltransferase family.</text>
</comment>
<dbReference type="Gene3D" id="3.40.718.10">
    <property type="entry name" value="Isopropylmalate Dehydrogenase"/>
    <property type="match status" value="1"/>
</dbReference>
<sequence length="308" mass="32907">MTNNLNSFDSLEKLVLRGSKQTVAVAAAQSEEAMLAIEYARQKKIIDAVLVGDLNLINEICRKNDINPENYQVIDVKEPVEAAAIAVELIQEGKAHLLMKGLVETSDFLRAVLNKDKGLKTNNRLCSVVLLEAQNKLIVLADVGTNIAPDVDAKIGIIECCTQVAKAVGVEVPKVAVLCAHEKVQIEAMPATTEAALLSKMSERGQIKGGAIVEGPISMDIAVSVHAAETKNFKGKIQGDANVLIVPDLEAGNILIKGLMYLSNDVRVAGVGMGAKVPLILTSRGDDHDTKYFSIVLSALVSQSEAMQ</sequence>
<evidence type="ECO:0000313" key="6">
    <source>
        <dbReference type="Proteomes" id="UP000611629"/>
    </source>
</evidence>
<evidence type="ECO:0000259" key="4">
    <source>
        <dbReference type="Pfam" id="PF01515"/>
    </source>
</evidence>
<dbReference type="InterPro" id="IPR012147">
    <property type="entry name" value="P_Ac_Bu_trans"/>
</dbReference>
<reference evidence="5" key="1">
    <citation type="submission" date="2020-07" db="EMBL/GenBank/DDBJ databases">
        <title>Genomic analysis of a strain of Sedimentibacter Hydroxybenzoicus DSM7310.</title>
        <authorList>
            <person name="Ma S."/>
        </authorList>
    </citation>
    <scope>NUCLEOTIDE SEQUENCE</scope>
    <source>
        <strain evidence="5">DSM 7310</strain>
    </source>
</reference>
<dbReference type="PANTHER" id="PTHR43356">
    <property type="entry name" value="PHOSPHATE ACETYLTRANSFERASE"/>
    <property type="match status" value="1"/>
</dbReference>
<dbReference type="GO" id="GO:0016746">
    <property type="term" value="F:acyltransferase activity"/>
    <property type="evidence" value="ECO:0007669"/>
    <property type="project" value="UniProtKB-KW"/>
</dbReference>
<keyword evidence="6" id="KW-1185">Reference proteome</keyword>
<dbReference type="AlphaFoldDB" id="A0A974BKS3"/>
<protein>
    <submittedName>
        <fullName evidence="5">Phosphate butyryltransferase</fullName>
    </submittedName>
</protein>
<proteinExistence type="inferred from homology"/>
<dbReference type="SUPFAM" id="SSF53659">
    <property type="entry name" value="Isocitrate/Isopropylmalate dehydrogenase-like"/>
    <property type="match status" value="1"/>
</dbReference>
<evidence type="ECO:0000256" key="1">
    <source>
        <dbReference type="ARBA" id="ARBA00005656"/>
    </source>
</evidence>
<dbReference type="PANTHER" id="PTHR43356:SF2">
    <property type="entry name" value="PHOSPHATE ACETYLTRANSFERASE"/>
    <property type="match status" value="1"/>
</dbReference>
<evidence type="ECO:0000313" key="5">
    <source>
        <dbReference type="EMBL" id="NYB74686.1"/>
    </source>
</evidence>
<gene>
    <name evidence="5" type="ORF">HZF24_11115</name>
</gene>
<dbReference type="Pfam" id="PF01515">
    <property type="entry name" value="PTA_PTB"/>
    <property type="match status" value="1"/>
</dbReference>
<dbReference type="InterPro" id="IPR002505">
    <property type="entry name" value="PTA_PTB"/>
</dbReference>
<dbReference type="RefSeq" id="WP_179238393.1">
    <property type="nucleotide sequence ID" value="NZ_JACBNQ010000012.1"/>
</dbReference>
<dbReference type="InterPro" id="IPR050500">
    <property type="entry name" value="Phos_Acetyltrans/Butyryltrans"/>
</dbReference>
<evidence type="ECO:0000256" key="2">
    <source>
        <dbReference type="ARBA" id="ARBA00022679"/>
    </source>
</evidence>
<keyword evidence="2" id="KW-0808">Transferase</keyword>
<keyword evidence="3" id="KW-0012">Acyltransferase</keyword>
<name>A0A974BKS3_SEDHY</name>
<dbReference type="PIRSF" id="PIRSF000428">
    <property type="entry name" value="P_Ac_trans"/>
    <property type="match status" value="1"/>
</dbReference>
<comment type="caution">
    <text evidence="5">The sequence shown here is derived from an EMBL/GenBank/DDBJ whole genome shotgun (WGS) entry which is preliminary data.</text>
</comment>